<organism evidence="6 7">
    <name type="scientific">Acipenser ruthenus</name>
    <name type="common">Sterlet sturgeon</name>
    <dbReference type="NCBI Taxonomy" id="7906"/>
    <lineage>
        <taxon>Eukaryota</taxon>
        <taxon>Metazoa</taxon>
        <taxon>Chordata</taxon>
        <taxon>Craniata</taxon>
        <taxon>Vertebrata</taxon>
        <taxon>Euteleostomi</taxon>
        <taxon>Actinopterygii</taxon>
        <taxon>Chondrostei</taxon>
        <taxon>Acipenseriformes</taxon>
        <taxon>Acipenseridae</taxon>
        <taxon>Acipenser</taxon>
    </lineage>
</organism>
<dbReference type="InterPro" id="IPR037679">
    <property type="entry name" value="Apc5"/>
</dbReference>
<evidence type="ECO:0000313" key="6">
    <source>
        <dbReference type="EMBL" id="RXM98129.1"/>
    </source>
</evidence>
<keyword evidence="4" id="KW-0131">Cell cycle</keyword>
<keyword evidence="1" id="KW-0132">Cell division</keyword>
<dbReference type="InterPro" id="IPR048968">
    <property type="entry name" value="Apc5_N"/>
</dbReference>
<dbReference type="GO" id="GO:0045842">
    <property type="term" value="P:positive regulation of mitotic metaphase/anaphase transition"/>
    <property type="evidence" value="ECO:0007669"/>
    <property type="project" value="TreeGrafter"/>
</dbReference>
<feature type="domain" description="Anaphase-promoting complex subunit 5 N-terminal" evidence="5">
    <location>
        <begin position="1"/>
        <end position="36"/>
    </location>
</feature>
<reference evidence="6 7" key="1">
    <citation type="submission" date="2019-01" db="EMBL/GenBank/DDBJ databases">
        <title>Draft Genome and Complete Hox-Cluster Characterization of the Sterlet Sturgeon (Acipenser ruthenus).</title>
        <authorList>
            <person name="Wei Q."/>
        </authorList>
    </citation>
    <scope>NUCLEOTIDE SEQUENCE [LARGE SCALE GENOMIC DNA]</scope>
    <source>
        <strain evidence="6">WHYD16114868_AA</strain>
        <tissue evidence="6">Blood</tissue>
    </source>
</reference>
<dbReference type="GO" id="GO:0070979">
    <property type="term" value="P:protein K11-linked ubiquitination"/>
    <property type="evidence" value="ECO:0007669"/>
    <property type="project" value="TreeGrafter"/>
</dbReference>
<evidence type="ECO:0000256" key="1">
    <source>
        <dbReference type="ARBA" id="ARBA00022618"/>
    </source>
</evidence>
<dbReference type="PANTHER" id="PTHR12830:SF9">
    <property type="entry name" value="ANAPHASE-PROMOTING COMPLEX SUBUNIT 5"/>
    <property type="match status" value="1"/>
</dbReference>
<keyword evidence="7" id="KW-1185">Reference proteome</keyword>
<dbReference type="Proteomes" id="UP000289886">
    <property type="component" value="Unassembled WGS sequence"/>
</dbReference>
<evidence type="ECO:0000256" key="4">
    <source>
        <dbReference type="ARBA" id="ARBA00023306"/>
    </source>
</evidence>
<name>A0A662YNG0_ACIRT</name>
<dbReference type="PANTHER" id="PTHR12830">
    <property type="entry name" value="ANAPHASE-PROMOTING COMPLEX SUBUNIT 5"/>
    <property type="match status" value="1"/>
</dbReference>
<sequence>MADGELKDMEHFFDMLPSPFNETESEAHKTSVVALEVAVQNLEEAGTYFTKVDCKERVRDIYYLQARLYHSLGKTAERNKCAMLFRQHNQELPSQGVPLITRL</sequence>
<evidence type="ECO:0000313" key="7">
    <source>
        <dbReference type="Proteomes" id="UP000289886"/>
    </source>
</evidence>
<keyword evidence="2" id="KW-0498">Mitosis</keyword>
<accession>A0A662YNG0</accession>
<evidence type="ECO:0000256" key="3">
    <source>
        <dbReference type="ARBA" id="ARBA00022786"/>
    </source>
</evidence>
<evidence type="ECO:0000256" key="2">
    <source>
        <dbReference type="ARBA" id="ARBA00022776"/>
    </source>
</evidence>
<dbReference type="AlphaFoldDB" id="A0A662YNG0"/>
<keyword evidence="3" id="KW-0833">Ubl conjugation pathway</keyword>
<gene>
    <name evidence="6" type="ORF">EOD39_13544</name>
</gene>
<dbReference type="Pfam" id="PF21371">
    <property type="entry name" value="Apc5_N"/>
    <property type="match status" value="1"/>
</dbReference>
<protein>
    <submittedName>
        <fullName evidence="6">Anaphase-promoting complex subunit 5</fullName>
    </submittedName>
</protein>
<dbReference type="GO" id="GO:0031145">
    <property type="term" value="P:anaphase-promoting complex-dependent catabolic process"/>
    <property type="evidence" value="ECO:0007669"/>
    <property type="project" value="TreeGrafter"/>
</dbReference>
<dbReference type="GO" id="GO:0005680">
    <property type="term" value="C:anaphase-promoting complex"/>
    <property type="evidence" value="ECO:0007669"/>
    <property type="project" value="InterPro"/>
</dbReference>
<comment type="caution">
    <text evidence="6">The sequence shown here is derived from an EMBL/GenBank/DDBJ whole genome shotgun (WGS) entry which is preliminary data.</text>
</comment>
<proteinExistence type="predicted"/>
<evidence type="ECO:0000259" key="5">
    <source>
        <dbReference type="Pfam" id="PF21371"/>
    </source>
</evidence>
<dbReference type="EMBL" id="SCEB01000806">
    <property type="protein sequence ID" value="RXM98129.1"/>
    <property type="molecule type" value="Genomic_DNA"/>
</dbReference>
<dbReference type="GO" id="GO:0051301">
    <property type="term" value="P:cell division"/>
    <property type="evidence" value="ECO:0007669"/>
    <property type="project" value="UniProtKB-KW"/>
</dbReference>